<comment type="caution">
    <text evidence="1">The sequence shown here is derived from an EMBL/GenBank/DDBJ whole genome shotgun (WGS) entry which is preliminary data.</text>
</comment>
<accession>A0ABV8QEY5</accession>
<dbReference type="EMBL" id="JBHSDI010000007">
    <property type="protein sequence ID" value="MFC4258107.1"/>
    <property type="molecule type" value="Genomic_DNA"/>
</dbReference>
<organism evidence="1 2">
    <name type="scientific">Marinobacter lacisalsi</name>
    <dbReference type="NCBI Taxonomy" id="475979"/>
    <lineage>
        <taxon>Bacteria</taxon>
        <taxon>Pseudomonadati</taxon>
        <taxon>Pseudomonadota</taxon>
        <taxon>Gammaproteobacteria</taxon>
        <taxon>Pseudomonadales</taxon>
        <taxon>Marinobacteraceae</taxon>
        <taxon>Marinobacter</taxon>
    </lineage>
</organism>
<reference evidence="2" key="1">
    <citation type="journal article" date="2019" name="Int. J. Syst. Evol. Microbiol.">
        <title>The Global Catalogue of Microorganisms (GCM) 10K type strain sequencing project: providing services to taxonomists for standard genome sequencing and annotation.</title>
        <authorList>
            <consortium name="The Broad Institute Genomics Platform"/>
            <consortium name="The Broad Institute Genome Sequencing Center for Infectious Disease"/>
            <person name="Wu L."/>
            <person name="Ma J."/>
        </authorList>
    </citation>
    <scope>NUCLEOTIDE SEQUENCE [LARGE SCALE GENOMIC DNA]</scope>
    <source>
        <strain evidence="2">CECT 7297</strain>
    </source>
</reference>
<dbReference type="Proteomes" id="UP001595798">
    <property type="component" value="Unassembled WGS sequence"/>
</dbReference>
<evidence type="ECO:0008006" key="3">
    <source>
        <dbReference type="Google" id="ProtNLM"/>
    </source>
</evidence>
<name>A0ABV8QEY5_9GAMM</name>
<dbReference type="RefSeq" id="WP_379885470.1">
    <property type="nucleotide sequence ID" value="NZ_JBHSDI010000007.1"/>
</dbReference>
<sequence length="280" mass="30961">MKEKDARVPVFFAMALSVAAFSGCDSESQLEADASALCNAFDPEHLRNEYEGMWLSDVEMAVYVSLENTIETEEVQSVIAGRSDIDNYSQVYPSVKEGMEDALAASWDCQNMASFYEISFVPATGREITEPLELRHTTLGDLKKLIALPAQPDSVKWSTEPAVPSTGNSRLTVPGPTDYGLTALLHFSQEDYEDIVRNSERVNEANDVVVNPEFYETWIPEDVKAELETEIHADGESIILVGHPAYKPDLFVNREGGSPLIHGSIQPLGKGYIVVSLYMM</sequence>
<gene>
    <name evidence="1" type="ORF">ACFOZ5_03565</name>
</gene>
<protein>
    <recommendedName>
        <fullName evidence="3">Lipoprotein</fullName>
    </recommendedName>
</protein>
<keyword evidence="2" id="KW-1185">Reference proteome</keyword>
<evidence type="ECO:0000313" key="1">
    <source>
        <dbReference type="EMBL" id="MFC4258107.1"/>
    </source>
</evidence>
<dbReference type="PROSITE" id="PS51257">
    <property type="entry name" value="PROKAR_LIPOPROTEIN"/>
    <property type="match status" value="1"/>
</dbReference>
<evidence type="ECO:0000313" key="2">
    <source>
        <dbReference type="Proteomes" id="UP001595798"/>
    </source>
</evidence>
<proteinExistence type="predicted"/>